<dbReference type="SUPFAM" id="SSF53448">
    <property type="entry name" value="Nucleotide-diphospho-sugar transferases"/>
    <property type="match status" value="1"/>
</dbReference>
<feature type="transmembrane region" description="Helical" evidence="7">
    <location>
        <begin position="539"/>
        <end position="559"/>
    </location>
</feature>
<feature type="transmembrane region" description="Helical" evidence="7">
    <location>
        <begin position="511"/>
        <end position="527"/>
    </location>
</feature>
<sequence>MARGSARKAEGGARPARRALSRFLLEEGIVSSDVLIAALALRHRMGGRLEARIAGRTNDRDRLARGLARYHGLSLLDPLRDPPLPGLVDMVDPAFCLREALLPWRRLGAATMVLTARPEEFENHRPMLERTYGPVIAAYAEPEAIEAALLALCGQELARRAEGRVSPSLSCRQWSPARYRPLFLLTGIALLIACVTWPTVLLTAVTLAVTFMLAAVVGLKALAAAAGFHNELPTSAALPPSQFPIVSILVALHREADIAPRLVARLSRLEYPRDRLEVLLVVEEHDRLTREALAAADLPGWMRVVAVPHGTVKTKPRALNHALDQCRGSIVGVYDAEDAPDPDQITRVVQRFHASPAETVCLQGRLDFYNPKTNGIARCFTMEYASWFRLILPGYDRLRLAVPLGGTTLFFRREALAALGGWDAWNVTEDADLGLRLARRGWRTEVIDTVTEEEACCRALPWVRQRSRWIKGYMMTWGAHMRDPQQLWQDLGPWRFIGVQIQFLGSATQNLFAPVLWSLWPIAFGYWHPIVDVLPHPWILAMTALFVSTQAIDLTIAAIALRRSRHPFSPIWLPVLMFYHMMAVPAAWKALWEVMTRPFYWDKTTHGLFG</sequence>
<reference evidence="9" key="1">
    <citation type="submission" date="2021-02" db="EMBL/GenBank/DDBJ databases">
        <title>Rhodobacter shimadae sp. nov., an aerobic anoxygenic phototrophic bacterium isolated from a hot spring.</title>
        <authorList>
            <person name="Muramatsu S."/>
            <person name="Haruta S."/>
            <person name="Hirose S."/>
            <person name="Hanada S."/>
        </authorList>
    </citation>
    <scope>NUCLEOTIDE SEQUENCE</scope>
    <source>
        <strain evidence="9">N10</strain>
    </source>
</reference>
<dbReference type="Pfam" id="PF13641">
    <property type="entry name" value="Glyco_tranf_2_3"/>
    <property type="match status" value="1"/>
</dbReference>
<organism evidence="9 10">
    <name type="scientific">Neotabrizicola shimadae</name>
    <dbReference type="NCBI Taxonomy" id="2807096"/>
    <lineage>
        <taxon>Bacteria</taxon>
        <taxon>Pseudomonadati</taxon>
        <taxon>Pseudomonadota</taxon>
        <taxon>Alphaproteobacteria</taxon>
        <taxon>Rhodobacterales</taxon>
        <taxon>Paracoccaceae</taxon>
        <taxon>Neotabrizicola</taxon>
    </lineage>
</organism>
<evidence type="ECO:0000313" key="9">
    <source>
        <dbReference type="EMBL" id="QYZ68428.1"/>
    </source>
</evidence>
<feature type="transmembrane region" description="Helical" evidence="7">
    <location>
        <begin position="571"/>
        <end position="591"/>
    </location>
</feature>
<gene>
    <name evidence="9" type="ORF">JO391_11585</name>
</gene>
<dbReference type="Pfam" id="PF05157">
    <property type="entry name" value="MshEN"/>
    <property type="match status" value="1"/>
</dbReference>
<dbReference type="InterPro" id="IPR007831">
    <property type="entry name" value="T2SS_GspE_N"/>
</dbReference>
<accession>A0A8G1EBV0</accession>
<dbReference type="EMBL" id="CP069370">
    <property type="protein sequence ID" value="QYZ68428.1"/>
    <property type="molecule type" value="Genomic_DNA"/>
</dbReference>
<dbReference type="SUPFAM" id="SSF160246">
    <property type="entry name" value="EspE N-terminal domain-like"/>
    <property type="match status" value="1"/>
</dbReference>
<keyword evidence="2" id="KW-0328">Glycosyltransferase</keyword>
<evidence type="ECO:0000256" key="4">
    <source>
        <dbReference type="ARBA" id="ARBA00022692"/>
    </source>
</evidence>
<keyword evidence="5 7" id="KW-1133">Transmembrane helix</keyword>
<keyword evidence="6 7" id="KW-0472">Membrane</keyword>
<dbReference type="Proteomes" id="UP000826300">
    <property type="component" value="Chromosome"/>
</dbReference>
<dbReference type="AlphaFoldDB" id="A0A8G1EBV0"/>
<keyword evidence="3" id="KW-0808">Transferase</keyword>
<evidence type="ECO:0000256" key="3">
    <source>
        <dbReference type="ARBA" id="ARBA00022679"/>
    </source>
</evidence>
<dbReference type="InterPro" id="IPR050321">
    <property type="entry name" value="Glycosyltr_2/OpgH_subfam"/>
</dbReference>
<evidence type="ECO:0000259" key="8">
    <source>
        <dbReference type="Pfam" id="PF05157"/>
    </source>
</evidence>
<dbReference type="PANTHER" id="PTHR43867:SF2">
    <property type="entry name" value="CELLULOSE SYNTHASE CATALYTIC SUBUNIT A [UDP-FORMING]"/>
    <property type="match status" value="1"/>
</dbReference>
<dbReference type="InterPro" id="IPR029044">
    <property type="entry name" value="Nucleotide-diphossugar_trans"/>
</dbReference>
<evidence type="ECO:0000313" key="10">
    <source>
        <dbReference type="Proteomes" id="UP000826300"/>
    </source>
</evidence>
<proteinExistence type="predicted"/>
<dbReference type="InterPro" id="IPR037257">
    <property type="entry name" value="T2SS_E_N_sf"/>
</dbReference>
<name>A0A8G1EBV0_9RHOB</name>
<dbReference type="GO" id="GO:0016020">
    <property type="term" value="C:membrane"/>
    <property type="evidence" value="ECO:0007669"/>
    <property type="project" value="UniProtKB-SubCell"/>
</dbReference>
<dbReference type="PANTHER" id="PTHR43867">
    <property type="entry name" value="CELLULOSE SYNTHASE CATALYTIC SUBUNIT A [UDP-FORMING]"/>
    <property type="match status" value="1"/>
</dbReference>
<comment type="subcellular location">
    <subcellularLocation>
        <location evidence="1">Membrane</location>
        <topology evidence="1">Multi-pass membrane protein</topology>
    </subcellularLocation>
</comment>
<feature type="domain" description="Type II secretion system protein GspE N-terminal" evidence="8">
    <location>
        <begin position="71"/>
        <end position="157"/>
    </location>
</feature>
<feature type="transmembrane region" description="Helical" evidence="7">
    <location>
        <begin position="182"/>
        <end position="201"/>
    </location>
</feature>
<keyword evidence="4 7" id="KW-0812">Transmembrane</keyword>
<evidence type="ECO:0000256" key="7">
    <source>
        <dbReference type="SAM" id="Phobius"/>
    </source>
</evidence>
<evidence type="ECO:0000256" key="2">
    <source>
        <dbReference type="ARBA" id="ARBA00022676"/>
    </source>
</evidence>
<evidence type="ECO:0000256" key="5">
    <source>
        <dbReference type="ARBA" id="ARBA00022989"/>
    </source>
</evidence>
<dbReference type="Gene3D" id="3.90.550.10">
    <property type="entry name" value="Spore Coat Polysaccharide Biosynthesis Protein SpsA, Chain A"/>
    <property type="match status" value="1"/>
</dbReference>
<keyword evidence="10" id="KW-1185">Reference proteome</keyword>
<evidence type="ECO:0000256" key="1">
    <source>
        <dbReference type="ARBA" id="ARBA00004141"/>
    </source>
</evidence>
<protein>
    <submittedName>
        <fullName evidence="9">Glycosyltransferase</fullName>
    </submittedName>
</protein>
<dbReference type="GO" id="GO:0016757">
    <property type="term" value="F:glycosyltransferase activity"/>
    <property type="evidence" value="ECO:0007669"/>
    <property type="project" value="UniProtKB-KW"/>
</dbReference>
<feature type="transmembrane region" description="Helical" evidence="7">
    <location>
        <begin position="207"/>
        <end position="228"/>
    </location>
</feature>
<dbReference type="KEGG" id="nsm:JO391_11585"/>
<evidence type="ECO:0000256" key="6">
    <source>
        <dbReference type="ARBA" id="ARBA00023136"/>
    </source>
</evidence>